<dbReference type="SUPFAM" id="SSF52540">
    <property type="entry name" value="P-loop containing nucleoside triphosphate hydrolases"/>
    <property type="match status" value="1"/>
</dbReference>
<dbReference type="Pfam" id="PF13087">
    <property type="entry name" value="AAA_12"/>
    <property type="match status" value="1"/>
</dbReference>
<dbReference type="CDD" id="cd06008">
    <property type="entry name" value="NF-X1-zinc-finger"/>
    <property type="match status" value="1"/>
</dbReference>
<evidence type="ECO:0000256" key="6">
    <source>
        <dbReference type="ARBA" id="ARBA00022806"/>
    </source>
</evidence>
<keyword evidence="8" id="KW-0391">Immunity</keyword>
<keyword evidence="4" id="KW-0677">Repeat</keyword>
<evidence type="ECO:0000259" key="10">
    <source>
        <dbReference type="PROSITE" id="PS50103"/>
    </source>
</evidence>
<organism evidence="13 14">
    <name type="scientific">Aureobasidium namibiae CBS 147.97</name>
    <dbReference type="NCBI Taxonomy" id="1043004"/>
    <lineage>
        <taxon>Eukaryota</taxon>
        <taxon>Fungi</taxon>
        <taxon>Dikarya</taxon>
        <taxon>Ascomycota</taxon>
        <taxon>Pezizomycotina</taxon>
        <taxon>Dothideomycetes</taxon>
        <taxon>Dothideomycetidae</taxon>
        <taxon>Dothideales</taxon>
        <taxon>Saccotheciaceae</taxon>
        <taxon>Aureobasidium</taxon>
    </lineage>
</organism>
<dbReference type="HOGENOM" id="CLU_001490_1_1_1"/>
<dbReference type="InterPro" id="IPR047187">
    <property type="entry name" value="SF1_C_Upf1"/>
</dbReference>
<dbReference type="InterPro" id="IPR017896">
    <property type="entry name" value="4Fe4S_Fe-S-bd"/>
</dbReference>
<dbReference type="InterPro" id="IPR027417">
    <property type="entry name" value="P-loop_NTPase"/>
</dbReference>
<keyword evidence="5 9" id="KW-0863">Zinc-finger</keyword>
<dbReference type="InterPro" id="IPR041679">
    <property type="entry name" value="DNA2/NAM7-like_C"/>
</dbReference>
<keyword evidence="6 13" id="KW-0347">Helicase</keyword>
<dbReference type="PROSITE" id="PS51981">
    <property type="entry name" value="ZF_RZ"/>
    <property type="match status" value="1"/>
</dbReference>
<protein>
    <submittedName>
        <fullName evidence="13">Putative NF-X1 finger and helicase domain protein</fullName>
    </submittedName>
</protein>
<evidence type="ECO:0000259" key="11">
    <source>
        <dbReference type="PROSITE" id="PS51379"/>
    </source>
</evidence>
<proteinExistence type="predicted"/>
<dbReference type="PANTHER" id="PTHR10887">
    <property type="entry name" value="DNA2/NAM7 HELICASE FAMILY"/>
    <property type="match status" value="1"/>
</dbReference>
<keyword evidence="14" id="KW-1185">Reference proteome</keyword>
<gene>
    <name evidence="13" type="ORF">M436DRAFT_55037</name>
</gene>
<dbReference type="SMART" id="SM00356">
    <property type="entry name" value="ZnF_C3H1"/>
    <property type="match status" value="1"/>
</dbReference>
<dbReference type="EMBL" id="KL584719">
    <property type="protein sequence ID" value="KEQ69904.1"/>
    <property type="molecule type" value="Genomic_DNA"/>
</dbReference>
<dbReference type="GO" id="GO:0004386">
    <property type="term" value="F:helicase activity"/>
    <property type="evidence" value="ECO:0007669"/>
    <property type="project" value="UniProtKB-KW"/>
</dbReference>
<dbReference type="InterPro" id="IPR045055">
    <property type="entry name" value="DNA2/NAM7-like"/>
</dbReference>
<evidence type="ECO:0000256" key="4">
    <source>
        <dbReference type="ARBA" id="ARBA00022737"/>
    </source>
</evidence>
<dbReference type="GeneID" id="25412049"/>
<evidence type="ECO:0000256" key="7">
    <source>
        <dbReference type="ARBA" id="ARBA00022833"/>
    </source>
</evidence>
<dbReference type="GO" id="GO:0031048">
    <property type="term" value="P:regulatory ncRNA-mediated heterochromatin formation"/>
    <property type="evidence" value="ECO:0007669"/>
    <property type="project" value="TreeGrafter"/>
</dbReference>
<dbReference type="GO" id="GO:0031380">
    <property type="term" value="C:nuclear RNA-directed RNA polymerase complex"/>
    <property type="evidence" value="ECO:0007669"/>
    <property type="project" value="TreeGrafter"/>
</dbReference>
<dbReference type="Proteomes" id="UP000027730">
    <property type="component" value="Unassembled WGS sequence"/>
</dbReference>
<accession>A0A074WEC4</accession>
<dbReference type="InterPro" id="IPR000967">
    <property type="entry name" value="Znf_NFX1"/>
</dbReference>
<dbReference type="InterPro" id="IPR046439">
    <property type="entry name" value="ZF_RZ_dom"/>
</dbReference>
<dbReference type="SMART" id="SM00438">
    <property type="entry name" value="ZnF_NFX"/>
    <property type="match status" value="5"/>
</dbReference>
<dbReference type="Pfam" id="PF13086">
    <property type="entry name" value="AAA_11"/>
    <property type="match status" value="1"/>
</dbReference>
<feature type="zinc finger region" description="C3H1-type" evidence="9">
    <location>
        <begin position="3"/>
        <end position="30"/>
    </location>
</feature>
<keyword evidence="6 13" id="KW-0378">Hydrolase</keyword>
<dbReference type="PROSITE" id="PS50103">
    <property type="entry name" value="ZF_C3H1"/>
    <property type="match status" value="1"/>
</dbReference>
<evidence type="ECO:0000256" key="3">
    <source>
        <dbReference type="ARBA" id="ARBA00022723"/>
    </source>
</evidence>
<evidence type="ECO:0000256" key="5">
    <source>
        <dbReference type="ARBA" id="ARBA00022771"/>
    </source>
</evidence>
<dbReference type="InterPro" id="IPR000571">
    <property type="entry name" value="Znf_CCCH"/>
</dbReference>
<keyword evidence="7 9" id="KW-0862">Zinc</keyword>
<evidence type="ECO:0000256" key="9">
    <source>
        <dbReference type="PROSITE-ProRule" id="PRU00723"/>
    </source>
</evidence>
<reference evidence="13 14" key="1">
    <citation type="journal article" date="2014" name="BMC Genomics">
        <title>Genome sequencing of four Aureobasidium pullulans varieties: biotechnological potential, stress tolerance, and description of new species.</title>
        <authorList>
            <person name="Gostin Ar C."/>
            <person name="Ohm R.A."/>
            <person name="Kogej T."/>
            <person name="Sonjak S."/>
            <person name="Turk M."/>
            <person name="Zajc J."/>
            <person name="Zalar P."/>
            <person name="Grube M."/>
            <person name="Sun H."/>
            <person name="Han J."/>
            <person name="Sharma A."/>
            <person name="Chiniquy J."/>
            <person name="Ngan C.Y."/>
            <person name="Lipzen A."/>
            <person name="Barry K."/>
            <person name="Grigoriev I.V."/>
            <person name="Gunde-Cimerman N."/>
        </authorList>
    </citation>
    <scope>NUCLEOTIDE SEQUENCE [LARGE SCALE GENOMIC DNA]</scope>
    <source>
        <strain evidence="13 14">CBS 147.97</strain>
    </source>
</reference>
<feature type="domain" description="RZ-type" evidence="12">
    <location>
        <begin position="1837"/>
        <end position="1913"/>
    </location>
</feature>
<evidence type="ECO:0000313" key="14">
    <source>
        <dbReference type="Proteomes" id="UP000027730"/>
    </source>
</evidence>
<comment type="subcellular location">
    <subcellularLocation>
        <location evidence="1">Cytoplasm</location>
    </subcellularLocation>
</comment>
<dbReference type="Gene3D" id="3.40.50.300">
    <property type="entry name" value="P-loop containing nucleotide triphosphate hydrolases"/>
    <property type="match status" value="2"/>
</dbReference>
<dbReference type="CDD" id="cd18808">
    <property type="entry name" value="SF1_C_Upf1"/>
    <property type="match status" value="1"/>
</dbReference>
<feature type="domain" description="4Fe-4S ferredoxin-type" evidence="11">
    <location>
        <begin position="1241"/>
        <end position="1273"/>
    </location>
</feature>
<dbReference type="PANTHER" id="PTHR10887:SF445">
    <property type="entry name" value="NFX1-TYPE ZINC FINGER-CONTAINING PROTEIN 1"/>
    <property type="match status" value="1"/>
</dbReference>
<dbReference type="Pfam" id="PF20173">
    <property type="entry name" value="ZnF_RZ-type"/>
    <property type="match status" value="1"/>
</dbReference>
<dbReference type="CDD" id="cd17936">
    <property type="entry name" value="EEXXEc_NFX1"/>
    <property type="match status" value="1"/>
</dbReference>
<evidence type="ECO:0000313" key="13">
    <source>
        <dbReference type="EMBL" id="KEQ69904.1"/>
    </source>
</evidence>
<dbReference type="GO" id="GO:0005737">
    <property type="term" value="C:cytoplasm"/>
    <property type="evidence" value="ECO:0007669"/>
    <property type="project" value="UniProtKB-SubCell"/>
</dbReference>
<sequence length="1915" mass="213012">MQRREAGICFDFQKGKCNSGAHCRFSHDLTVRNTPKGPRGDDDAVSPELKKWKDQVFQRSSLGFGLGNFLGQASRLVQIDDSCRQEVIKSLATDRGLEKVLEIVNQDFARMSDKALMHTFDTRVVPFFCVLSDERVMSSPLLERHLGEICQYIYGVGGSRSELLFAAVVRALSTLSARSDLKFFTSLKATLAVLMKGVEFNSTAKVTPCFSTYATTLAAMLAPQSDPDADALRYQATKHLDSINKRLGIGAAIPNMDSVIQDKGMASRPVFSLTRSLPGRLANGRPRHNNDFDSIHDIQIMPTSEEIQSTHAEYLPSQDPSTWHMRGVEGLLDRHSRLLREDTIGQLRDSACVELEALQGMEPRHGESTLRKHTYRNVLVELPKFDSLRGLGFVISFDQPPELRSKSKKQRQDWWAHSKRLDGDALICLISSTQVFVFCSICFPHDPWKRSGKDKAKGPDPHQNIVSHADDRIRVIARPSEMNAESVANILGMSLEPKEFQGGRSLVEFPGVLLPAFMPTLTALKTIFKSGELPFSDFLAPSQGSGEETAVIPPPTYTQRAGFRFNLRSVVQSGDFSFDPSSLKQSDIKDLQEASTLDETQASALLNSLSRSFALIQGPPGTGKSYTGVALMKTLVSNKKAAKLGPILVVTFTNHALDQSLEHLLDQGIGQIVRIGGNSRSERLASVNLKIVAAKVERTRAENSEYGRTRSHMDEDTKAIVQCLDDLRQDTNNIKEYLAQRNRHHYVQLFGADRDEDGWQAVQHGKKGQRYKKWLRGGKHLKGSRALNMIVKTTSLYDLSNSERGLLHDYWLRMAQKPILSSLVDNVEDFTLGLDAIKNETDLRALSEANVIGVTTSGLARNLELLRKLPSKILLCEEAGEVLEAHLLTALLPSIEHAILIGDHLQLRPHVSCYGLSQESVRGQQYALDTSLFERLVTATAGGVRLPFSRLDTQRRMHPEIAELVRSTLYPELADAPSTLEHPQVAGLKKRLFWLDHQQPETHNDVHSTSHSNDYEVEMTTALVSHLIKQGVYKSGSIAVLTPYVGQLKKLQHRMQSAFEVVLDDRDIKVLEDAGLDDAAQSRAPPAPGVQKGSMASAVRLATVDNFQGEEAEVVVISLVRSNDRHSCGFLRTSNRINVLLSRAKNGMYIIGNCSTTQHVPMWTKVLELLQMNDCVGELLELACERHPDDIMQVTVPDDFVRLAPDGGCALPCTQRLLCGHACDSSCHSQVLHDAVKCLEPCPRQLGNNSCSHSCPNKCGEVCPSKCMAIVKDITVQLPCGHVETSLPCWLYYKQDQIVCHETVTRTVPGCGHQVQVECCQDVNSDKYLCLEECGETLVCGHVCKKFCKDCKKRVECRIVETGHGSCRQPCGRDFLNCSHSCKESCHDGSDCGLCDQPCEVKCEHSRCGRSCSEPCAPCANEKCSSCCPHSECSMPCGAPCDWVPCSQRCTDTLKYGHQRPSVCGAPCPEVRFCQECADEDTKSRVVDLIMMSQYSDIDLDEDPCIFPTCGHFYTITTMDGHLSLGDHYVLDANGMPTALKAPDGGLDVDKTRIICPDCRRSLREIPRYGRVVRRALLIQSTLKFITRSNKDYVMFYGLFIHAQKNLQQTLAEAVPTQANLHLAESRDKQIHVIRSGMSKRRYGAIVHLRNQIDNFKGLVGSKEQPFKRVQTLVRHARLNQRTAEDFTFDESVILQTRSYSLATSLLIRCDLTILSDVLAVRSSKDLPVGVTTTVDFVKNRVDCEALFKIAEEGKHYLQQAEALIFWAQFAALEVSWRLKDDAGSNVNATNALRSQAKQRLEQARIFCAEHSQARTAAHEIETVEKMLRESTFYSPVTNKEMEDVVNAMAREFRGTGHWYRCRNGHPFTVGECGGPMVESVCPQCDEPVGGRNHQAAEGVTIARDLETGFSNMRL</sequence>
<dbReference type="RefSeq" id="XP_013424114.1">
    <property type="nucleotide sequence ID" value="XM_013568660.1"/>
</dbReference>
<keyword evidence="6 13" id="KW-0547">Nucleotide-binding</keyword>
<dbReference type="FunFam" id="3.40.50.300:FF:001660">
    <property type="entry name" value="NF-X1 finger and helicase protein, putative"/>
    <property type="match status" value="1"/>
</dbReference>
<dbReference type="InterPro" id="IPR041677">
    <property type="entry name" value="DNA2/NAM7_AAA_11"/>
</dbReference>
<evidence type="ECO:0000256" key="2">
    <source>
        <dbReference type="ARBA" id="ARBA00022490"/>
    </source>
</evidence>
<evidence type="ECO:0000259" key="12">
    <source>
        <dbReference type="PROSITE" id="PS51981"/>
    </source>
</evidence>
<name>A0A074WEC4_9PEZI</name>
<dbReference type="GO" id="GO:0008270">
    <property type="term" value="F:zinc ion binding"/>
    <property type="evidence" value="ECO:0007669"/>
    <property type="project" value="UniProtKB-KW"/>
</dbReference>
<dbReference type="OrthoDB" id="2423195at2759"/>
<feature type="domain" description="C3H1-type" evidence="10">
    <location>
        <begin position="3"/>
        <end position="30"/>
    </location>
</feature>
<dbReference type="STRING" id="1043004.A0A074WEC4"/>
<keyword evidence="6 13" id="KW-0067">ATP-binding</keyword>
<dbReference type="GO" id="GO:0002376">
    <property type="term" value="P:immune system process"/>
    <property type="evidence" value="ECO:0007669"/>
    <property type="project" value="UniProtKB-KW"/>
</dbReference>
<evidence type="ECO:0000256" key="8">
    <source>
        <dbReference type="ARBA" id="ARBA00022859"/>
    </source>
</evidence>
<dbReference type="PROSITE" id="PS51379">
    <property type="entry name" value="4FE4S_FER_2"/>
    <property type="match status" value="1"/>
</dbReference>
<keyword evidence="3 9" id="KW-0479">Metal-binding</keyword>
<keyword evidence="2" id="KW-0963">Cytoplasm</keyword>
<evidence type="ECO:0000256" key="1">
    <source>
        <dbReference type="ARBA" id="ARBA00004496"/>
    </source>
</evidence>